<dbReference type="Proteomes" id="UP000681722">
    <property type="component" value="Unassembled WGS sequence"/>
</dbReference>
<protein>
    <submittedName>
        <fullName evidence="1">Uncharacterized protein</fullName>
    </submittedName>
</protein>
<sequence>TALKTANAIANYDVVSSSNRDAKDLTEADDCSETREEVNKYADVLDREIISNVSGATDISCCVAEEYNKPSSMIGDSAVGIISSDAEEINSAFIVNGPAVVSPNTPVKLNRLSDVIDENAVVA</sequence>
<dbReference type="EMBL" id="CAJNOQ010044328">
    <property type="protein sequence ID" value="CAF1633088.1"/>
    <property type="molecule type" value="Genomic_DNA"/>
</dbReference>
<organism evidence="1 3">
    <name type="scientific">Didymodactylos carnosus</name>
    <dbReference type="NCBI Taxonomy" id="1234261"/>
    <lineage>
        <taxon>Eukaryota</taxon>
        <taxon>Metazoa</taxon>
        <taxon>Spiralia</taxon>
        <taxon>Gnathifera</taxon>
        <taxon>Rotifera</taxon>
        <taxon>Eurotatoria</taxon>
        <taxon>Bdelloidea</taxon>
        <taxon>Philodinida</taxon>
        <taxon>Philodinidae</taxon>
        <taxon>Didymodactylos</taxon>
    </lineage>
</organism>
<reference evidence="1" key="1">
    <citation type="submission" date="2021-02" db="EMBL/GenBank/DDBJ databases">
        <authorList>
            <person name="Nowell W R."/>
        </authorList>
    </citation>
    <scope>NUCLEOTIDE SEQUENCE</scope>
</reference>
<comment type="caution">
    <text evidence="1">The sequence shown here is derived from an EMBL/GenBank/DDBJ whole genome shotgun (WGS) entry which is preliminary data.</text>
</comment>
<keyword evidence="3" id="KW-1185">Reference proteome</keyword>
<dbReference type="Proteomes" id="UP000663829">
    <property type="component" value="Unassembled WGS sequence"/>
</dbReference>
<proteinExistence type="predicted"/>
<evidence type="ECO:0000313" key="1">
    <source>
        <dbReference type="EMBL" id="CAF1633088.1"/>
    </source>
</evidence>
<accession>A0A816D9P0</accession>
<name>A0A816D9P0_9BILA</name>
<dbReference type="AlphaFoldDB" id="A0A816D9P0"/>
<gene>
    <name evidence="1" type="ORF">GPM918_LOCUS44478</name>
    <name evidence="2" type="ORF">SRO942_LOCUS46346</name>
</gene>
<feature type="non-terminal residue" evidence="1">
    <location>
        <position position="1"/>
    </location>
</feature>
<evidence type="ECO:0000313" key="2">
    <source>
        <dbReference type="EMBL" id="CAF4534853.1"/>
    </source>
</evidence>
<evidence type="ECO:0000313" key="3">
    <source>
        <dbReference type="Proteomes" id="UP000663829"/>
    </source>
</evidence>
<dbReference type="EMBL" id="CAJOBC010112359">
    <property type="protein sequence ID" value="CAF4534853.1"/>
    <property type="molecule type" value="Genomic_DNA"/>
</dbReference>